<reference evidence="2 3" key="1">
    <citation type="journal article" date="2019" name="Int. J. Syst. Evol. Microbiol.">
        <title>Streptomyces cadmiisoli sp. nov., a novel actinomycete isolated from cadmium-contaminated soil.</title>
        <authorList>
            <person name="Li K."/>
            <person name="Tang X."/>
            <person name="Zhao J."/>
            <person name="Guo Y."/>
            <person name="Tang Y."/>
            <person name="Gao J."/>
        </authorList>
    </citation>
    <scope>NUCLEOTIDE SEQUENCE [LARGE SCALE GENOMIC DNA]</scope>
    <source>
        <strain evidence="2 3">ZFG47</strain>
    </source>
</reference>
<proteinExistence type="predicted"/>
<evidence type="ECO:0000313" key="3">
    <source>
        <dbReference type="Proteomes" id="UP000249616"/>
    </source>
</evidence>
<accession>A0A2Z4JBA0</accession>
<dbReference type="AlphaFoldDB" id="A0A2Z4JBA0"/>
<evidence type="ECO:0000256" key="1">
    <source>
        <dbReference type="SAM" id="MobiDB-lite"/>
    </source>
</evidence>
<feature type="compositionally biased region" description="Acidic residues" evidence="1">
    <location>
        <begin position="1"/>
        <end position="18"/>
    </location>
</feature>
<dbReference type="KEGG" id="scad:DN051_39780"/>
<feature type="region of interest" description="Disordered" evidence="1">
    <location>
        <begin position="1"/>
        <end position="29"/>
    </location>
</feature>
<dbReference type="Proteomes" id="UP000249616">
    <property type="component" value="Chromosome"/>
</dbReference>
<gene>
    <name evidence="2" type="ORF">DN051_39780</name>
</gene>
<keyword evidence="3" id="KW-1185">Reference proteome</keyword>
<organism evidence="2 3">
    <name type="scientific">Streptomyces cadmiisoli</name>
    <dbReference type="NCBI Taxonomy" id="2184053"/>
    <lineage>
        <taxon>Bacteria</taxon>
        <taxon>Bacillati</taxon>
        <taxon>Actinomycetota</taxon>
        <taxon>Actinomycetes</taxon>
        <taxon>Kitasatosporales</taxon>
        <taxon>Streptomycetaceae</taxon>
        <taxon>Streptomyces</taxon>
        <taxon>Streptomyces aurantiacus group</taxon>
    </lineage>
</organism>
<feature type="compositionally biased region" description="Low complexity" evidence="1">
    <location>
        <begin position="19"/>
        <end position="29"/>
    </location>
</feature>
<sequence length="67" mass="6950">MEAEVAEGEAEEEAEAEVEVTPTSAPAHVKAAAAPRATLLGFRMCSLFMEGQASFACHDRTAPAGEA</sequence>
<protein>
    <submittedName>
        <fullName evidence="2">Uncharacterized protein</fullName>
    </submittedName>
</protein>
<name>A0A2Z4JBA0_9ACTN</name>
<dbReference type="EMBL" id="CP030073">
    <property type="protein sequence ID" value="AWW41998.1"/>
    <property type="molecule type" value="Genomic_DNA"/>
</dbReference>
<evidence type="ECO:0000313" key="2">
    <source>
        <dbReference type="EMBL" id="AWW41998.1"/>
    </source>
</evidence>